<reference evidence="1 2" key="1">
    <citation type="submission" date="2024-09" db="EMBL/GenBank/DDBJ databases">
        <title>Floridaenema gen nov. (Aerosakkonemataceae, Aerosakkonematales ord. nov., Cyanobacteria) from benthic tropical and subtropical fresh waters, with the description of four new species.</title>
        <authorList>
            <person name="Moretto J.A."/>
            <person name="Berthold D.E."/>
            <person name="Lefler F.W."/>
            <person name="Huang I.-S."/>
            <person name="Laughinghouse H. IV."/>
        </authorList>
    </citation>
    <scope>NUCLEOTIDE SEQUENCE [LARGE SCALE GENOMIC DNA]</scope>
    <source>
        <strain evidence="1 2">BLCC-F167</strain>
    </source>
</reference>
<gene>
    <name evidence="1" type="ORF">ACE1CA_19395</name>
</gene>
<dbReference type="EMBL" id="JBHFNT010000171">
    <property type="protein sequence ID" value="MFB2836701.1"/>
    <property type="molecule type" value="Genomic_DNA"/>
</dbReference>
<proteinExistence type="predicted"/>
<evidence type="ECO:0000313" key="2">
    <source>
        <dbReference type="Proteomes" id="UP001576780"/>
    </source>
</evidence>
<dbReference type="Proteomes" id="UP001576780">
    <property type="component" value="Unassembled WGS sequence"/>
</dbReference>
<protein>
    <submittedName>
        <fullName evidence="1">Uncharacterized protein</fullName>
    </submittedName>
</protein>
<keyword evidence="2" id="KW-1185">Reference proteome</keyword>
<accession>A0ABV4WPP9</accession>
<sequence>MLQKFSEPKALAPVPLYPKVAKSDRHKTNHLIVFHDNLYKVLRSYRSCQLQTQHHSASGTSFPSRYCGLLVIIDLQS</sequence>
<comment type="caution">
    <text evidence="1">The sequence shown here is derived from an EMBL/GenBank/DDBJ whole genome shotgun (WGS) entry which is preliminary data.</text>
</comment>
<evidence type="ECO:0000313" key="1">
    <source>
        <dbReference type="EMBL" id="MFB2836701.1"/>
    </source>
</evidence>
<organism evidence="1 2">
    <name type="scientific">Floridaenema evergladense BLCC-F167</name>
    <dbReference type="NCBI Taxonomy" id="3153639"/>
    <lineage>
        <taxon>Bacteria</taxon>
        <taxon>Bacillati</taxon>
        <taxon>Cyanobacteriota</taxon>
        <taxon>Cyanophyceae</taxon>
        <taxon>Oscillatoriophycideae</taxon>
        <taxon>Aerosakkonematales</taxon>
        <taxon>Aerosakkonemataceae</taxon>
        <taxon>Floridanema</taxon>
        <taxon>Floridanema evergladense</taxon>
    </lineage>
</organism>
<name>A0ABV4WPP9_9CYAN</name>